<dbReference type="AlphaFoldDB" id="A0A8H6KLH4"/>
<keyword evidence="5" id="KW-0812">Transmembrane</keyword>
<dbReference type="InterPro" id="IPR019819">
    <property type="entry name" value="Carboxylesterase_B_CS"/>
</dbReference>
<dbReference type="Gene3D" id="3.40.50.1820">
    <property type="entry name" value="alpha/beta hydrolase"/>
    <property type="match status" value="1"/>
</dbReference>
<evidence type="ECO:0000256" key="4">
    <source>
        <dbReference type="SAM" id="MobiDB-lite"/>
    </source>
</evidence>
<evidence type="ECO:0000256" key="3">
    <source>
        <dbReference type="RuleBase" id="RU361235"/>
    </source>
</evidence>
<evidence type="ECO:0000313" key="7">
    <source>
        <dbReference type="EMBL" id="KAF6833744.1"/>
    </source>
</evidence>
<organism evidence="7 8">
    <name type="scientific">Colletotrichum plurivorum</name>
    <dbReference type="NCBI Taxonomy" id="2175906"/>
    <lineage>
        <taxon>Eukaryota</taxon>
        <taxon>Fungi</taxon>
        <taxon>Dikarya</taxon>
        <taxon>Ascomycota</taxon>
        <taxon>Pezizomycotina</taxon>
        <taxon>Sordariomycetes</taxon>
        <taxon>Hypocreomycetidae</taxon>
        <taxon>Glomerellales</taxon>
        <taxon>Glomerellaceae</taxon>
        <taxon>Colletotrichum</taxon>
        <taxon>Colletotrichum orchidearum species complex</taxon>
    </lineage>
</organism>
<keyword evidence="8" id="KW-1185">Reference proteome</keyword>
<keyword evidence="2 3" id="KW-0378">Hydrolase</keyword>
<keyword evidence="5" id="KW-1133">Transmembrane helix</keyword>
<dbReference type="GO" id="GO:0052689">
    <property type="term" value="F:carboxylic ester hydrolase activity"/>
    <property type="evidence" value="ECO:0007669"/>
    <property type="project" value="TreeGrafter"/>
</dbReference>
<dbReference type="PANTHER" id="PTHR43918:SF4">
    <property type="entry name" value="CARBOXYLIC ESTER HYDROLASE"/>
    <property type="match status" value="1"/>
</dbReference>
<gene>
    <name evidence="7" type="ORF">CPLU01_05342</name>
</gene>
<dbReference type="InterPro" id="IPR019826">
    <property type="entry name" value="Carboxylesterase_B_AS"/>
</dbReference>
<dbReference type="InterPro" id="IPR002018">
    <property type="entry name" value="CarbesteraseB"/>
</dbReference>
<dbReference type="PROSITE" id="PS00122">
    <property type="entry name" value="CARBOXYLESTERASE_B_1"/>
    <property type="match status" value="1"/>
</dbReference>
<reference evidence="7" key="1">
    <citation type="journal article" date="2020" name="Phytopathology">
        <title>Genome Sequence Resources of Colletotrichum truncatum, C. plurivorum, C. musicola, and C. sojae: Four Species Pathogenic to Soybean (Glycine max).</title>
        <authorList>
            <person name="Rogerio F."/>
            <person name="Boufleur T.R."/>
            <person name="Ciampi-Guillardi M."/>
            <person name="Sukno S.A."/>
            <person name="Thon M.R."/>
            <person name="Massola Junior N.S."/>
            <person name="Baroncelli R."/>
        </authorList>
    </citation>
    <scope>NUCLEOTIDE SEQUENCE</scope>
    <source>
        <strain evidence="7">LFN00145</strain>
    </source>
</reference>
<feature type="domain" description="Carboxylesterase type B" evidence="6">
    <location>
        <begin position="85"/>
        <end position="627"/>
    </location>
</feature>
<dbReference type="Proteomes" id="UP000654918">
    <property type="component" value="Unassembled WGS sequence"/>
</dbReference>
<accession>A0A8H6KLH4</accession>
<comment type="caution">
    <text evidence="7">The sequence shown here is derived from an EMBL/GenBank/DDBJ whole genome shotgun (WGS) entry which is preliminary data.</text>
</comment>
<evidence type="ECO:0000256" key="2">
    <source>
        <dbReference type="ARBA" id="ARBA00022801"/>
    </source>
</evidence>
<dbReference type="SUPFAM" id="SSF53474">
    <property type="entry name" value="alpha/beta-Hydrolases"/>
    <property type="match status" value="1"/>
</dbReference>
<evidence type="ECO:0000313" key="8">
    <source>
        <dbReference type="Proteomes" id="UP000654918"/>
    </source>
</evidence>
<dbReference type="InterPro" id="IPR029058">
    <property type="entry name" value="AB_hydrolase_fold"/>
</dbReference>
<dbReference type="EC" id="3.1.1.-" evidence="3"/>
<feature type="region of interest" description="Disordered" evidence="4">
    <location>
        <begin position="1"/>
        <end position="24"/>
    </location>
</feature>
<proteinExistence type="inferred from homology"/>
<evidence type="ECO:0000256" key="5">
    <source>
        <dbReference type="SAM" id="Phobius"/>
    </source>
</evidence>
<evidence type="ECO:0000256" key="1">
    <source>
        <dbReference type="ARBA" id="ARBA00005964"/>
    </source>
</evidence>
<protein>
    <recommendedName>
        <fullName evidence="3">Carboxylic ester hydrolase</fullName>
        <ecNumber evidence="3">3.1.1.-</ecNumber>
    </recommendedName>
</protein>
<comment type="similarity">
    <text evidence="1 3">Belongs to the type-B carboxylesterase/lipase family.</text>
</comment>
<dbReference type="Pfam" id="PF00135">
    <property type="entry name" value="COesterase"/>
    <property type="match status" value="1"/>
</dbReference>
<keyword evidence="5" id="KW-0472">Membrane</keyword>
<evidence type="ECO:0000259" key="6">
    <source>
        <dbReference type="Pfam" id="PF00135"/>
    </source>
</evidence>
<dbReference type="PROSITE" id="PS00941">
    <property type="entry name" value="CARBOXYLESTERASE_B_2"/>
    <property type="match status" value="1"/>
</dbReference>
<dbReference type="EMBL" id="WIGO01000055">
    <property type="protein sequence ID" value="KAF6833744.1"/>
    <property type="molecule type" value="Genomic_DNA"/>
</dbReference>
<dbReference type="InterPro" id="IPR050654">
    <property type="entry name" value="AChE-related_enzymes"/>
</dbReference>
<sequence length="666" mass="72094">MGPSREHTKVAIHKSGYKKGDDGHGDHFPSVSSAPLFHRHEAGRFPRLKRLLSTVLTMVFFTHLLAACLYLLPVLSATIRPRDETPVVAVKNGSYTGIHSAIYNQDFFLGMPYAKVTATPERFRISEGLDSTWEGTRPAIEYPKHCVGYGADMVGYESSEDCLYLNVVRPSGGSPDAQLPVAVWIHGGGLFMGGSADRRYNLSFIVQNSVEQGTPVIAVSLNYRLSVFGFPVGREAVAAGATNLGFRDQRLALRWVNENIASFGGAPDKVTIFGESSGAESVSAQVLAYNGKHDGLFRGAIAQSGFGGVIPRFAGGFNNTAEYQKNHDSLVSNISSCAHTVGTQESIDCLRTVPVEEINAVLNGTQGFQFPPVLDGDFIADFATNQIERGAFAKVPILIGSNTDEGSAFGQGHGPSGGPVNTDDDFRYAVSTRIPDNAQNTTGKSVDELIDQVLTLYPDDQAQGIPSLATWPHVIQPVEEIAVLRGLQQRRTGAFFGDLSFQFLRRRANINWARHNVPSYAYRFDVTVNGDPPYIGATHFVEVKLPIPSAFVESFQLITPQIKVAFVFHNLRGEGYAVNPFGGNDTSYTEKATALAKTVSSAWINFFVGLDPNGAPGLESWPVYETSAGPGSDVVFSLSGAAIETDDWRKDGIDWLIDHGLSVFGN</sequence>
<feature type="transmembrane region" description="Helical" evidence="5">
    <location>
        <begin position="51"/>
        <end position="72"/>
    </location>
</feature>
<dbReference type="PANTHER" id="PTHR43918">
    <property type="entry name" value="ACETYLCHOLINESTERASE"/>
    <property type="match status" value="1"/>
</dbReference>
<name>A0A8H6KLH4_9PEZI</name>